<dbReference type="Proteomes" id="UP000036700">
    <property type="component" value="Chromosome"/>
</dbReference>
<dbReference type="EMBL" id="CP011568">
    <property type="protein sequence ID" value="ALX34789.1"/>
    <property type="molecule type" value="Genomic_DNA"/>
</dbReference>
<feature type="transmembrane region" description="Helical" evidence="7">
    <location>
        <begin position="128"/>
        <end position="149"/>
    </location>
</feature>
<organism evidence="8 9">
    <name type="scientific">Pandoraea thiooxydans</name>
    <dbReference type="NCBI Taxonomy" id="445709"/>
    <lineage>
        <taxon>Bacteria</taxon>
        <taxon>Pseudomonadati</taxon>
        <taxon>Pseudomonadota</taxon>
        <taxon>Betaproteobacteria</taxon>
        <taxon>Burkholderiales</taxon>
        <taxon>Burkholderiaceae</taxon>
        <taxon>Pandoraea</taxon>
    </lineage>
</organism>
<evidence type="ECO:0000256" key="6">
    <source>
        <dbReference type="ARBA" id="ARBA00023136"/>
    </source>
</evidence>
<dbReference type="RefSeq" id="WP_052892674.1">
    <property type="nucleotide sequence ID" value="NZ_CP011568.3"/>
</dbReference>
<evidence type="ECO:0008006" key="10">
    <source>
        <dbReference type="Google" id="ProtNLM"/>
    </source>
</evidence>
<comment type="similarity">
    <text evidence="2">Belongs to the urea transporter family.</text>
</comment>
<evidence type="ECO:0000256" key="4">
    <source>
        <dbReference type="ARBA" id="ARBA00022692"/>
    </source>
</evidence>
<feature type="transmembrane region" description="Helical" evidence="7">
    <location>
        <begin position="250"/>
        <end position="271"/>
    </location>
</feature>
<keyword evidence="3" id="KW-1003">Cell membrane</keyword>
<evidence type="ECO:0000313" key="9">
    <source>
        <dbReference type="Proteomes" id="UP000036700"/>
    </source>
</evidence>
<keyword evidence="4 7" id="KW-0812">Transmembrane</keyword>
<dbReference type="GO" id="GO:0005886">
    <property type="term" value="C:plasma membrane"/>
    <property type="evidence" value="ECO:0007669"/>
    <property type="project" value="UniProtKB-SubCell"/>
</dbReference>
<protein>
    <recommendedName>
        <fullName evidence="10">Urea transporter</fullName>
    </recommendedName>
</protein>
<gene>
    <name evidence="8" type="ORF">ABW99_20715</name>
</gene>
<dbReference type="PANTHER" id="PTHR10464:SF4">
    <property type="entry name" value="UREA TRANSPORTER"/>
    <property type="match status" value="1"/>
</dbReference>
<dbReference type="KEGG" id="ptx:ABW99_20715"/>
<dbReference type="AlphaFoldDB" id="A0A0U4E6V8"/>
<sequence length="294" mass="30764">MNTFGIPWPALVRGNTFLRACWRGLAQVYFQSDVFTGMAFFAILVLAAPLVGLGGALGSVVATATAGALRLPRRALRTGLYGYNGALTGIALAALFEPGIALAVWLVITAAASVALTHLLLARRVPALTGPFVGIMLLTMAYAPALGLAQRHLLGTGCQPSDLGFVFCSIGQVVFVAPLVLGLLLTYILAVRDARTTGWAMLGTLLVWAGAAVLGPGWPALAAQIGGIGVNSFLAALGLGMFGFNVPARIAGAIAASLLCLLFGALAWPYFTLPFNLAVWGLWLLRERSRRMAR</sequence>
<keyword evidence="5 7" id="KW-1133">Transmembrane helix</keyword>
<dbReference type="InterPro" id="IPR004937">
    <property type="entry name" value="Urea_transporter"/>
</dbReference>
<feature type="transmembrane region" description="Helical" evidence="7">
    <location>
        <begin position="78"/>
        <end position="96"/>
    </location>
</feature>
<evidence type="ECO:0000313" key="8">
    <source>
        <dbReference type="EMBL" id="ALX34789.1"/>
    </source>
</evidence>
<feature type="transmembrane region" description="Helical" evidence="7">
    <location>
        <begin position="221"/>
        <end position="243"/>
    </location>
</feature>
<dbReference type="Gene3D" id="1.10.3430.10">
    <property type="entry name" value="Ammonium transporter AmtB like domains"/>
    <property type="match status" value="1"/>
</dbReference>
<comment type="subcellular location">
    <subcellularLocation>
        <location evidence="1">Cell membrane</location>
        <topology evidence="1">Multi-pass membrane protein</topology>
    </subcellularLocation>
</comment>
<dbReference type="InterPro" id="IPR029020">
    <property type="entry name" value="Ammonium/urea_transptr"/>
</dbReference>
<evidence type="ECO:0000256" key="1">
    <source>
        <dbReference type="ARBA" id="ARBA00004651"/>
    </source>
</evidence>
<accession>A0A0U4E6V8</accession>
<name>A0A0U4E6V8_9BURK</name>
<proteinExistence type="inferred from homology"/>
<evidence type="ECO:0000256" key="5">
    <source>
        <dbReference type="ARBA" id="ARBA00022989"/>
    </source>
</evidence>
<keyword evidence="9" id="KW-1185">Reference proteome</keyword>
<evidence type="ECO:0000256" key="2">
    <source>
        <dbReference type="ARBA" id="ARBA00005914"/>
    </source>
</evidence>
<feature type="transmembrane region" description="Helical" evidence="7">
    <location>
        <begin position="39"/>
        <end position="66"/>
    </location>
</feature>
<reference evidence="9" key="1">
    <citation type="submission" date="2015-06" db="EMBL/GenBank/DDBJ databases">
        <authorList>
            <person name="Hoefler B.C."/>
            <person name="Straight P.D."/>
        </authorList>
    </citation>
    <scope>NUCLEOTIDE SEQUENCE [LARGE SCALE GENOMIC DNA]</scope>
    <source>
        <strain evidence="9">DSM 25325</strain>
    </source>
</reference>
<evidence type="ECO:0000256" key="3">
    <source>
        <dbReference type="ARBA" id="ARBA00022475"/>
    </source>
</evidence>
<feature type="transmembrane region" description="Helical" evidence="7">
    <location>
        <begin position="197"/>
        <end position="215"/>
    </location>
</feature>
<dbReference type="Pfam" id="PF03253">
    <property type="entry name" value="UT"/>
    <property type="match status" value="1"/>
</dbReference>
<keyword evidence="6 7" id="KW-0472">Membrane</keyword>
<dbReference type="GO" id="GO:0015204">
    <property type="term" value="F:urea transmembrane transporter activity"/>
    <property type="evidence" value="ECO:0007669"/>
    <property type="project" value="InterPro"/>
</dbReference>
<feature type="transmembrane region" description="Helical" evidence="7">
    <location>
        <begin position="169"/>
        <end position="190"/>
    </location>
</feature>
<evidence type="ECO:0000256" key="7">
    <source>
        <dbReference type="SAM" id="Phobius"/>
    </source>
</evidence>
<dbReference type="STRING" id="445709.ABW99_20715"/>
<dbReference type="PANTHER" id="PTHR10464">
    <property type="entry name" value="UREA TRANSPORTER"/>
    <property type="match status" value="1"/>
</dbReference>
<feature type="transmembrane region" description="Helical" evidence="7">
    <location>
        <begin position="102"/>
        <end position="121"/>
    </location>
</feature>